<evidence type="ECO:0000256" key="2">
    <source>
        <dbReference type="ARBA" id="ARBA00006275"/>
    </source>
</evidence>
<dbReference type="InterPro" id="IPR033985">
    <property type="entry name" value="SusD-like_N"/>
</dbReference>
<name>A0A8J2UK83_9BACT</name>
<dbReference type="PROSITE" id="PS51257">
    <property type="entry name" value="PROKAR_LIPOPROTEIN"/>
    <property type="match status" value="1"/>
</dbReference>
<comment type="subcellular location">
    <subcellularLocation>
        <location evidence="1">Cell outer membrane</location>
    </subcellularLocation>
</comment>
<dbReference type="InterPro" id="IPR012944">
    <property type="entry name" value="SusD_RagB_dom"/>
</dbReference>
<evidence type="ECO:0000256" key="3">
    <source>
        <dbReference type="ARBA" id="ARBA00022729"/>
    </source>
</evidence>
<keyword evidence="4" id="KW-0472">Membrane</keyword>
<reference evidence="8" key="2">
    <citation type="submission" date="2020-09" db="EMBL/GenBank/DDBJ databases">
        <authorList>
            <person name="Sun Q."/>
            <person name="Zhou Y."/>
        </authorList>
    </citation>
    <scope>NUCLEOTIDE SEQUENCE</scope>
    <source>
        <strain evidence="8">CGMCC 1.15448</strain>
    </source>
</reference>
<dbReference type="EMBL" id="BMJC01000009">
    <property type="protein sequence ID" value="GGB25436.1"/>
    <property type="molecule type" value="Genomic_DNA"/>
</dbReference>
<dbReference type="Gene3D" id="1.25.40.390">
    <property type="match status" value="1"/>
</dbReference>
<dbReference type="Proteomes" id="UP000607559">
    <property type="component" value="Unassembled WGS sequence"/>
</dbReference>
<protein>
    <submittedName>
        <fullName evidence="8">Membrane protein</fullName>
    </submittedName>
</protein>
<gene>
    <name evidence="8" type="ORF">GCM10011511_56710</name>
</gene>
<evidence type="ECO:0000313" key="9">
    <source>
        <dbReference type="Proteomes" id="UP000607559"/>
    </source>
</evidence>
<feature type="domain" description="RagB/SusD" evidence="6">
    <location>
        <begin position="317"/>
        <end position="455"/>
    </location>
</feature>
<dbReference type="Pfam" id="PF14322">
    <property type="entry name" value="SusD-like_3"/>
    <property type="match status" value="1"/>
</dbReference>
<dbReference type="GO" id="GO:0009279">
    <property type="term" value="C:cell outer membrane"/>
    <property type="evidence" value="ECO:0007669"/>
    <property type="project" value="UniProtKB-SubCell"/>
</dbReference>
<evidence type="ECO:0000259" key="7">
    <source>
        <dbReference type="Pfam" id="PF14322"/>
    </source>
</evidence>
<dbReference type="AlphaFoldDB" id="A0A8J2UK83"/>
<organism evidence="8 9">
    <name type="scientific">Puia dinghuensis</name>
    <dbReference type="NCBI Taxonomy" id="1792502"/>
    <lineage>
        <taxon>Bacteria</taxon>
        <taxon>Pseudomonadati</taxon>
        <taxon>Bacteroidota</taxon>
        <taxon>Chitinophagia</taxon>
        <taxon>Chitinophagales</taxon>
        <taxon>Chitinophagaceae</taxon>
        <taxon>Puia</taxon>
    </lineage>
</organism>
<keyword evidence="9" id="KW-1185">Reference proteome</keyword>
<proteinExistence type="inferred from homology"/>
<evidence type="ECO:0000256" key="5">
    <source>
        <dbReference type="ARBA" id="ARBA00023237"/>
    </source>
</evidence>
<comment type="similarity">
    <text evidence="2">Belongs to the SusD family.</text>
</comment>
<dbReference type="RefSeq" id="WP_188938145.1">
    <property type="nucleotide sequence ID" value="NZ_BMJC01000009.1"/>
</dbReference>
<keyword evidence="3" id="KW-0732">Signal</keyword>
<evidence type="ECO:0000256" key="1">
    <source>
        <dbReference type="ARBA" id="ARBA00004442"/>
    </source>
</evidence>
<feature type="domain" description="SusD-like N-terminal" evidence="7">
    <location>
        <begin position="79"/>
        <end position="221"/>
    </location>
</feature>
<dbReference type="Pfam" id="PF07980">
    <property type="entry name" value="SusD_RagB"/>
    <property type="match status" value="1"/>
</dbReference>
<dbReference type="CDD" id="cd08977">
    <property type="entry name" value="SusD"/>
    <property type="match status" value="1"/>
</dbReference>
<accession>A0A8J2UK83</accession>
<reference evidence="8" key="1">
    <citation type="journal article" date="2014" name="Int. J. Syst. Evol. Microbiol.">
        <title>Complete genome sequence of Corynebacterium casei LMG S-19264T (=DSM 44701T), isolated from a smear-ripened cheese.</title>
        <authorList>
            <consortium name="US DOE Joint Genome Institute (JGI-PGF)"/>
            <person name="Walter F."/>
            <person name="Albersmeier A."/>
            <person name="Kalinowski J."/>
            <person name="Ruckert C."/>
        </authorList>
    </citation>
    <scope>NUCLEOTIDE SEQUENCE</scope>
    <source>
        <strain evidence="8">CGMCC 1.15448</strain>
    </source>
</reference>
<keyword evidence="5" id="KW-0998">Cell outer membrane</keyword>
<dbReference type="InterPro" id="IPR011990">
    <property type="entry name" value="TPR-like_helical_dom_sf"/>
</dbReference>
<evidence type="ECO:0000256" key="4">
    <source>
        <dbReference type="ARBA" id="ARBA00023136"/>
    </source>
</evidence>
<sequence>MRSFSYLSICILVSASLVSCKKYVDPGTPTNLLTVDKVYTDSLSTLGVVLSLYSKWTTNQSNGTPVSYLCQFGAMSADDAYYFNNSQYDPYRTNTLSAGSLGNVVYTFPYQSINTANNAIAGITGSQFSTSYKNQLLGECKFWRAYAYFNLVNYFGGVPLVLGATIATNATLPRSSTDAVYTQIVTDLKDAENLLSTTYPSAEKARVNKYAVSALLARVYLYQKNWTAAEAEATTVISSGSYSLEPNLNNVFIKTSNETIWQMVSNVSAGITGVTAMGINWIPSGTTPAFVLYDTLAKTFEATDQRKVNWTKSLSYNGTTFYYPYKYKIRINSVSGNEYNVMFRLAEQYLIRSEARAMQNNITGAQSDLNMVRSRAGLGNTTAATQAGLLTALEKERWVELFTEMSDRWFNLKRTGRIDAVLSLTKPQWQPFQALYPIPISEITANPYLTQNPGY</sequence>
<evidence type="ECO:0000313" key="8">
    <source>
        <dbReference type="EMBL" id="GGB25436.1"/>
    </source>
</evidence>
<dbReference type="SUPFAM" id="SSF48452">
    <property type="entry name" value="TPR-like"/>
    <property type="match status" value="1"/>
</dbReference>
<comment type="caution">
    <text evidence="8">The sequence shown here is derived from an EMBL/GenBank/DDBJ whole genome shotgun (WGS) entry which is preliminary data.</text>
</comment>
<evidence type="ECO:0000259" key="6">
    <source>
        <dbReference type="Pfam" id="PF07980"/>
    </source>
</evidence>